<gene>
    <name evidence="2" type="ORF">SCF082_LOCUS51750</name>
</gene>
<accession>A0ABP0SGK9</accession>
<feature type="region of interest" description="Disordered" evidence="1">
    <location>
        <begin position="1"/>
        <end position="35"/>
    </location>
</feature>
<sequence length="366" mass="41890">MYKGQGKGKRKNLRLGAQAWQKGKPKGKRVGKPSPVVNTYNSELYAAGLELHDAHALQSASQGEDFIAEPLHNKFKVIRDRKSAEAEVEEVEAVSVAEAFKMEDETDLFWEWPYQSKAPRPPSPPTMHGSPSRALHIFGDKNLFLIVEYDFSRDRLLDTMKYKSWNYNLISPKVLMNHLAQATLPRPCPEPPKVHMAFGWRPEEFVQSWFLLYILATHFQCLLTGLDLATAFLQTALTEADEELWPTGVCQKVDSAYKWGMIKTENADCRDGLETFMKTGKWCIRFDPEFNSYHGHTAIKEVTGHHKAKNATTRRKTNVSTQILEGPLLRHLTEPQRLRVLDEGTTRKGAWATFVRHFEIDPFDYI</sequence>
<comment type="caution">
    <text evidence="2">The sequence shown here is derived from an EMBL/GenBank/DDBJ whole genome shotgun (WGS) entry which is preliminary data.</text>
</comment>
<evidence type="ECO:0000313" key="2">
    <source>
        <dbReference type="EMBL" id="CAK9111486.1"/>
    </source>
</evidence>
<name>A0ABP0SGK9_9DINO</name>
<feature type="compositionally biased region" description="Basic residues" evidence="1">
    <location>
        <begin position="1"/>
        <end position="13"/>
    </location>
</feature>
<evidence type="ECO:0000256" key="1">
    <source>
        <dbReference type="SAM" id="MobiDB-lite"/>
    </source>
</evidence>
<reference evidence="2 3" key="1">
    <citation type="submission" date="2024-02" db="EMBL/GenBank/DDBJ databases">
        <authorList>
            <person name="Chen Y."/>
            <person name="Shah S."/>
            <person name="Dougan E. K."/>
            <person name="Thang M."/>
            <person name="Chan C."/>
        </authorList>
    </citation>
    <scope>NUCLEOTIDE SEQUENCE [LARGE SCALE GENOMIC DNA]</scope>
</reference>
<dbReference type="Proteomes" id="UP001642464">
    <property type="component" value="Unassembled WGS sequence"/>
</dbReference>
<dbReference type="EMBL" id="CAXAMM010043740">
    <property type="protein sequence ID" value="CAK9111486.1"/>
    <property type="molecule type" value="Genomic_DNA"/>
</dbReference>
<evidence type="ECO:0000313" key="3">
    <source>
        <dbReference type="Proteomes" id="UP001642464"/>
    </source>
</evidence>
<organism evidence="2 3">
    <name type="scientific">Durusdinium trenchii</name>
    <dbReference type="NCBI Taxonomy" id="1381693"/>
    <lineage>
        <taxon>Eukaryota</taxon>
        <taxon>Sar</taxon>
        <taxon>Alveolata</taxon>
        <taxon>Dinophyceae</taxon>
        <taxon>Suessiales</taxon>
        <taxon>Symbiodiniaceae</taxon>
        <taxon>Durusdinium</taxon>
    </lineage>
</organism>
<keyword evidence="3" id="KW-1185">Reference proteome</keyword>
<proteinExistence type="predicted"/>
<protein>
    <submittedName>
        <fullName evidence="2">Uncharacterized protein</fullName>
    </submittedName>
</protein>